<reference evidence="2" key="3">
    <citation type="submission" date="2015-04" db="UniProtKB">
        <authorList>
            <consortium name="EnsemblPlants"/>
        </authorList>
    </citation>
    <scope>IDENTIFICATION</scope>
    <source>
        <strain evidence="2">cv. Jemalong A17</strain>
    </source>
</reference>
<reference evidence="1 3" key="2">
    <citation type="journal article" date="2014" name="BMC Genomics">
        <title>An improved genome release (version Mt4.0) for the model legume Medicago truncatula.</title>
        <authorList>
            <person name="Tang H."/>
            <person name="Krishnakumar V."/>
            <person name="Bidwell S."/>
            <person name="Rosen B."/>
            <person name="Chan A."/>
            <person name="Zhou S."/>
            <person name="Gentzbittel L."/>
            <person name="Childs K.L."/>
            <person name="Yandell M."/>
            <person name="Gundlach H."/>
            <person name="Mayer K.F."/>
            <person name="Schwartz D.C."/>
            <person name="Town C.D."/>
        </authorList>
    </citation>
    <scope>GENOME REANNOTATION</scope>
    <source>
        <strain evidence="1">A17</strain>
        <strain evidence="2 3">cv. Jemalong A17</strain>
    </source>
</reference>
<keyword evidence="3" id="KW-1185">Reference proteome</keyword>
<proteinExistence type="predicted"/>
<dbReference type="AlphaFoldDB" id="A0A072UBL2"/>
<dbReference type="EnsemblPlants" id="KEH26418">
    <property type="protein sequence ID" value="KEH26418"/>
    <property type="gene ID" value="MTR_6g055835"/>
</dbReference>
<accession>A0A072UBL2</accession>
<evidence type="ECO:0000313" key="2">
    <source>
        <dbReference type="EnsemblPlants" id="KEH26418"/>
    </source>
</evidence>
<protein>
    <submittedName>
        <fullName evidence="1 2">Uncharacterized protein</fullName>
    </submittedName>
</protein>
<organism evidence="1 3">
    <name type="scientific">Medicago truncatula</name>
    <name type="common">Barrel medic</name>
    <name type="synonym">Medicago tribuloides</name>
    <dbReference type="NCBI Taxonomy" id="3880"/>
    <lineage>
        <taxon>Eukaryota</taxon>
        <taxon>Viridiplantae</taxon>
        <taxon>Streptophyta</taxon>
        <taxon>Embryophyta</taxon>
        <taxon>Tracheophyta</taxon>
        <taxon>Spermatophyta</taxon>
        <taxon>Magnoliopsida</taxon>
        <taxon>eudicotyledons</taxon>
        <taxon>Gunneridae</taxon>
        <taxon>Pentapetalae</taxon>
        <taxon>rosids</taxon>
        <taxon>fabids</taxon>
        <taxon>Fabales</taxon>
        <taxon>Fabaceae</taxon>
        <taxon>Papilionoideae</taxon>
        <taxon>50 kb inversion clade</taxon>
        <taxon>NPAAA clade</taxon>
        <taxon>Hologalegina</taxon>
        <taxon>IRL clade</taxon>
        <taxon>Trifolieae</taxon>
        <taxon>Medicago</taxon>
    </lineage>
</organism>
<dbReference type="HOGENOM" id="CLU_139404_0_0_1"/>
<sequence length="152" mass="17061">MHDDLVQSCQKKFENKLPTRRAIYAKVKDQKDKVTASGQAQSTWGIQLSKDLRLEASADQRLGTGAFKVVRENNGYCVQCTLPITFTIFPKFSKTPWSHALGSYLTDSRQPFSPVKLYSPSRVGSLSSKNLGIPVFLFQPSHRCHHAFIITS</sequence>
<dbReference type="Proteomes" id="UP000002051">
    <property type="component" value="Chromosome 6"/>
</dbReference>
<reference evidence="1 3" key="1">
    <citation type="journal article" date="2011" name="Nature">
        <title>The Medicago genome provides insight into the evolution of rhizobial symbioses.</title>
        <authorList>
            <person name="Young N.D."/>
            <person name="Debelle F."/>
            <person name="Oldroyd G.E."/>
            <person name="Geurts R."/>
            <person name="Cannon S.B."/>
            <person name="Udvardi M.K."/>
            <person name="Benedito V.A."/>
            <person name="Mayer K.F."/>
            <person name="Gouzy J."/>
            <person name="Schoof H."/>
            <person name="Van de Peer Y."/>
            <person name="Proost S."/>
            <person name="Cook D.R."/>
            <person name="Meyers B.C."/>
            <person name="Spannagl M."/>
            <person name="Cheung F."/>
            <person name="De Mita S."/>
            <person name="Krishnakumar V."/>
            <person name="Gundlach H."/>
            <person name="Zhou S."/>
            <person name="Mudge J."/>
            <person name="Bharti A.K."/>
            <person name="Murray J.D."/>
            <person name="Naoumkina M.A."/>
            <person name="Rosen B."/>
            <person name="Silverstein K.A."/>
            <person name="Tang H."/>
            <person name="Rombauts S."/>
            <person name="Zhao P.X."/>
            <person name="Zhou P."/>
            <person name="Barbe V."/>
            <person name="Bardou P."/>
            <person name="Bechner M."/>
            <person name="Bellec A."/>
            <person name="Berger A."/>
            <person name="Berges H."/>
            <person name="Bidwell S."/>
            <person name="Bisseling T."/>
            <person name="Choisne N."/>
            <person name="Couloux A."/>
            <person name="Denny R."/>
            <person name="Deshpande S."/>
            <person name="Dai X."/>
            <person name="Doyle J.J."/>
            <person name="Dudez A.M."/>
            <person name="Farmer A.D."/>
            <person name="Fouteau S."/>
            <person name="Franken C."/>
            <person name="Gibelin C."/>
            <person name="Gish J."/>
            <person name="Goldstein S."/>
            <person name="Gonzalez A.J."/>
            <person name="Green P.J."/>
            <person name="Hallab A."/>
            <person name="Hartog M."/>
            <person name="Hua A."/>
            <person name="Humphray S.J."/>
            <person name="Jeong D.H."/>
            <person name="Jing Y."/>
            <person name="Jocker A."/>
            <person name="Kenton S.M."/>
            <person name="Kim D.J."/>
            <person name="Klee K."/>
            <person name="Lai H."/>
            <person name="Lang C."/>
            <person name="Lin S."/>
            <person name="Macmil S.L."/>
            <person name="Magdelenat G."/>
            <person name="Matthews L."/>
            <person name="McCorrison J."/>
            <person name="Monaghan E.L."/>
            <person name="Mun J.H."/>
            <person name="Najar F.Z."/>
            <person name="Nicholson C."/>
            <person name="Noirot C."/>
            <person name="O'Bleness M."/>
            <person name="Paule C.R."/>
            <person name="Poulain J."/>
            <person name="Prion F."/>
            <person name="Qin B."/>
            <person name="Qu C."/>
            <person name="Retzel E.F."/>
            <person name="Riddle C."/>
            <person name="Sallet E."/>
            <person name="Samain S."/>
            <person name="Samson N."/>
            <person name="Sanders I."/>
            <person name="Saurat O."/>
            <person name="Scarpelli C."/>
            <person name="Schiex T."/>
            <person name="Segurens B."/>
            <person name="Severin A.J."/>
            <person name="Sherrier D.J."/>
            <person name="Shi R."/>
            <person name="Sims S."/>
            <person name="Singer S.R."/>
            <person name="Sinharoy S."/>
            <person name="Sterck L."/>
            <person name="Viollet A."/>
            <person name="Wang B.B."/>
            <person name="Wang K."/>
            <person name="Wang M."/>
            <person name="Wang X."/>
            <person name="Warfsmann J."/>
            <person name="Weissenbach J."/>
            <person name="White D.D."/>
            <person name="White J.D."/>
            <person name="Wiley G.B."/>
            <person name="Wincker P."/>
            <person name="Xing Y."/>
            <person name="Yang L."/>
            <person name="Yao Z."/>
            <person name="Ying F."/>
            <person name="Zhai J."/>
            <person name="Zhou L."/>
            <person name="Zuber A."/>
            <person name="Denarie J."/>
            <person name="Dixon R.A."/>
            <person name="May G.D."/>
            <person name="Schwartz D.C."/>
            <person name="Rogers J."/>
            <person name="Quetier F."/>
            <person name="Town C.D."/>
            <person name="Roe B.A."/>
        </authorList>
    </citation>
    <scope>NUCLEOTIDE SEQUENCE [LARGE SCALE GENOMIC DNA]</scope>
    <source>
        <strain evidence="1">A17</strain>
        <strain evidence="2 3">cv. Jemalong A17</strain>
    </source>
</reference>
<name>A0A072UBL2_MEDTR</name>
<gene>
    <name evidence="1" type="ordered locus">MTR_6g055835</name>
</gene>
<dbReference type="EMBL" id="CM001222">
    <property type="protein sequence ID" value="KEH26418.1"/>
    <property type="molecule type" value="Genomic_DNA"/>
</dbReference>
<evidence type="ECO:0000313" key="1">
    <source>
        <dbReference type="EMBL" id="KEH26418.1"/>
    </source>
</evidence>
<evidence type="ECO:0000313" key="3">
    <source>
        <dbReference type="Proteomes" id="UP000002051"/>
    </source>
</evidence>